<feature type="domain" description="Xylose isomerase-like TIM barrel" evidence="1">
    <location>
        <begin position="2"/>
        <end position="204"/>
    </location>
</feature>
<organism evidence="2 3">
    <name type="scientific">Donghicola eburneus</name>
    <dbReference type="NCBI Taxonomy" id="393278"/>
    <lineage>
        <taxon>Bacteria</taxon>
        <taxon>Pseudomonadati</taxon>
        <taxon>Pseudomonadota</taxon>
        <taxon>Alphaproteobacteria</taxon>
        <taxon>Rhodobacterales</taxon>
        <taxon>Roseobacteraceae</taxon>
        <taxon>Donghicola</taxon>
    </lineage>
</organism>
<gene>
    <name evidence="2" type="ORF">KARMA_0590</name>
</gene>
<name>A0A1M4MXI6_9RHOB</name>
<dbReference type="EMBL" id="FMJB01000020">
    <property type="protein sequence ID" value="SCM66415.1"/>
    <property type="molecule type" value="Genomic_DNA"/>
</dbReference>
<sequence length="208" mass="22963">MAQDRGLRLLGLSEIYGFNVWDDHRAAQVMSLADVAEASGAETVSLIPCVDDRSVTPLRDVLRELVPLFKGRSVIPLLEPIGFTSSSIPHKAELVRAIDAVDPDLFRMVHDTFQHCISGETELFPELTGMVHISGISAPEAKLDQIQDAHRVWVDADDRCGNVEQLRNLLGGGYLGAISFECTEDGLWETDGLDKARRSFEYIERALG</sequence>
<dbReference type="AlphaFoldDB" id="A0A1M4MXI6"/>
<dbReference type="SUPFAM" id="SSF51658">
    <property type="entry name" value="Xylose isomerase-like"/>
    <property type="match status" value="1"/>
</dbReference>
<evidence type="ECO:0000259" key="1">
    <source>
        <dbReference type="Pfam" id="PF01261"/>
    </source>
</evidence>
<dbReference type="Gene3D" id="3.20.20.150">
    <property type="entry name" value="Divalent-metal-dependent TIM barrel enzymes"/>
    <property type="match status" value="1"/>
</dbReference>
<dbReference type="InterPro" id="IPR036237">
    <property type="entry name" value="Xyl_isomerase-like_sf"/>
</dbReference>
<accession>A0A1M4MXI6</accession>
<evidence type="ECO:0000313" key="2">
    <source>
        <dbReference type="EMBL" id="SCM66415.1"/>
    </source>
</evidence>
<dbReference type="Proteomes" id="UP000184085">
    <property type="component" value="Unassembled WGS sequence"/>
</dbReference>
<evidence type="ECO:0000313" key="3">
    <source>
        <dbReference type="Proteomes" id="UP000184085"/>
    </source>
</evidence>
<dbReference type="Pfam" id="PF01261">
    <property type="entry name" value="AP_endonuc_2"/>
    <property type="match status" value="1"/>
</dbReference>
<protein>
    <recommendedName>
        <fullName evidence="1">Xylose isomerase-like TIM barrel domain-containing protein</fullName>
    </recommendedName>
</protein>
<keyword evidence="3" id="KW-1185">Reference proteome</keyword>
<dbReference type="InterPro" id="IPR013022">
    <property type="entry name" value="Xyl_isomerase-like_TIM-brl"/>
</dbReference>
<reference evidence="3" key="1">
    <citation type="submission" date="2016-09" db="EMBL/GenBank/DDBJ databases">
        <authorList>
            <person name="Wibberg D."/>
        </authorList>
    </citation>
    <scope>NUCLEOTIDE SEQUENCE [LARGE SCALE GENOMIC DNA]</scope>
</reference>
<proteinExistence type="predicted"/>